<dbReference type="Pfam" id="PF00439">
    <property type="entry name" value="Bromodomain"/>
    <property type="match status" value="1"/>
</dbReference>
<comment type="subcellular location">
    <subcellularLocation>
        <location evidence="2">Cell membrane</location>
        <topology evidence="2">Multi-pass membrane protein</topology>
    </subcellularLocation>
    <subcellularLocation>
        <location evidence="1">Nucleus</location>
    </subcellularLocation>
</comment>
<dbReference type="Gene3D" id="3.40.630.30">
    <property type="match status" value="1"/>
</dbReference>
<dbReference type="GO" id="GO:0005886">
    <property type="term" value="C:plasma membrane"/>
    <property type="evidence" value="ECO:0007669"/>
    <property type="project" value="UniProtKB-SubCell"/>
</dbReference>
<dbReference type="InterPro" id="IPR016181">
    <property type="entry name" value="Acyl_CoA_acyltransferase"/>
</dbReference>
<dbReference type="Pfam" id="PF00583">
    <property type="entry name" value="Acetyltransf_1"/>
    <property type="match status" value="1"/>
</dbReference>
<keyword evidence="11 16" id="KW-0103">Bromodomain</keyword>
<evidence type="ECO:0000256" key="10">
    <source>
        <dbReference type="ARBA" id="ARBA00023015"/>
    </source>
</evidence>
<feature type="compositionally biased region" description="Pro residues" evidence="17">
    <location>
        <begin position="19"/>
        <end position="29"/>
    </location>
</feature>
<evidence type="ECO:0000256" key="16">
    <source>
        <dbReference type="PROSITE-ProRule" id="PRU00035"/>
    </source>
</evidence>
<evidence type="ECO:0000256" key="14">
    <source>
        <dbReference type="ARBA" id="ARBA00023242"/>
    </source>
</evidence>
<keyword evidence="9 18" id="KW-1133">Transmembrane helix</keyword>
<keyword evidence="12 18" id="KW-0472">Membrane</keyword>
<feature type="transmembrane region" description="Helical" evidence="18">
    <location>
        <begin position="869"/>
        <end position="890"/>
    </location>
</feature>
<evidence type="ECO:0000256" key="11">
    <source>
        <dbReference type="ARBA" id="ARBA00023117"/>
    </source>
</evidence>
<dbReference type="EC" id="2.3.1.48" evidence="5"/>
<comment type="similarity">
    <text evidence="4">Belongs to the concentrative nucleoside transporter (CNT) (TC 2.A.41) family.</text>
</comment>
<evidence type="ECO:0000256" key="15">
    <source>
        <dbReference type="ARBA" id="ARBA00023315"/>
    </source>
</evidence>
<feature type="domain" description="Bromo" evidence="19">
    <location>
        <begin position="355"/>
        <end position="425"/>
    </location>
</feature>
<feature type="transmembrane region" description="Helical" evidence="18">
    <location>
        <begin position="790"/>
        <end position="812"/>
    </location>
</feature>
<dbReference type="Pfam" id="PF07662">
    <property type="entry name" value="Nucleos_tra2_C"/>
    <property type="match status" value="1"/>
</dbReference>
<keyword evidence="7" id="KW-0808">Transferase</keyword>
<feature type="domain" description="N-acetyltransferase" evidence="20">
    <location>
        <begin position="119"/>
        <end position="267"/>
    </location>
</feature>
<comment type="similarity">
    <text evidence="3">Belongs to the acetyltransferase family. GCN5 subfamily.</text>
</comment>
<dbReference type="Pfam" id="PF01773">
    <property type="entry name" value="Nucleos_tra2_N"/>
    <property type="match status" value="1"/>
</dbReference>
<dbReference type="VEuPathDB" id="FungiDB:yc1106_06596"/>
<dbReference type="InterPro" id="IPR036427">
    <property type="entry name" value="Bromodomain-like_sf"/>
</dbReference>
<dbReference type="SUPFAM" id="SSF47370">
    <property type="entry name" value="Bromodomain"/>
    <property type="match status" value="1"/>
</dbReference>
<feature type="transmembrane region" description="Helical" evidence="18">
    <location>
        <begin position="1096"/>
        <end position="1119"/>
    </location>
</feature>
<evidence type="ECO:0000256" key="13">
    <source>
        <dbReference type="ARBA" id="ARBA00023163"/>
    </source>
</evidence>
<dbReference type="InterPro" id="IPR011642">
    <property type="entry name" value="Gate_dom"/>
</dbReference>
<evidence type="ECO:0000256" key="8">
    <source>
        <dbReference type="ARBA" id="ARBA00022692"/>
    </source>
</evidence>
<feature type="transmembrane region" description="Helical" evidence="18">
    <location>
        <begin position="956"/>
        <end position="981"/>
    </location>
</feature>
<dbReference type="Proteomes" id="UP001056012">
    <property type="component" value="Chromosome 4"/>
</dbReference>
<dbReference type="InterPro" id="IPR000182">
    <property type="entry name" value="GNAT_dom"/>
</dbReference>
<feature type="transmembrane region" description="Helical" evidence="18">
    <location>
        <begin position="764"/>
        <end position="784"/>
    </location>
</feature>
<evidence type="ECO:0000256" key="12">
    <source>
        <dbReference type="ARBA" id="ARBA00023136"/>
    </source>
</evidence>
<feature type="transmembrane region" description="Helical" evidence="18">
    <location>
        <begin position="630"/>
        <end position="651"/>
    </location>
</feature>
<dbReference type="GO" id="GO:0015293">
    <property type="term" value="F:symporter activity"/>
    <property type="evidence" value="ECO:0007669"/>
    <property type="project" value="TreeGrafter"/>
</dbReference>
<dbReference type="GO" id="GO:0005634">
    <property type="term" value="C:nucleus"/>
    <property type="evidence" value="ECO:0007669"/>
    <property type="project" value="UniProtKB-SubCell"/>
</dbReference>
<evidence type="ECO:0000256" key="5">
    <source>
        <dbReference type="ARBA" id="ARBA00013184"/>
    </source>
</evidence>
<keyword evidence="14" id="KW-0539">Nucleus</keyword>
<dbReference type="Pfam" id="PF07670">
    <property type="entry name" value="Gate"/>
    <property type="match status" value="1"/>
</dbReference>
<dbReference type="GO" id="GO:0006338">
    <property type="term" value="P:chromatin remodeling"/>
    <property type="evidence" value="ECO:0007669"/>
    <property type="project" value="UniProtKB-ARBA"/>
</dbReference>
<organism evidence="21 22">
    <name type="scientific">Curvularia clavata</name>
    <dbReference type="NCBI Taxonomy" id="95742"/>
    <lineage>
        <taxon>Eukaryota</taxon>
        <taxon>Fungi</taxon>
        <taxon>Dikarya</taxon>
        <taxon>Ascomycota</taxon>
        <taxon>Pezizomycotina</taxon>
        <taxon>Dothideomycetes</taxon>
        <taxon>Pleosporomycetidae</taxon>
        <taxon>Pleosporales</taxon>
        <taxon>Pleosporineae</taxon>
        <taxon>Pleosporaceae</taxon>
        <taxon>Curvularia</taxon>
    </lineage>
</organism>
<dbReference type="CDD" id="cd05509">
    <property type="entry name" value="Bromo_gcn5_like"/>
    <property type="match status" value="1"/>
</dbReference>
<dbReference type="PROSITE" id="PS00633">
    <property type="entry name" value="BROMODOMAIN_1"/>
    <property type="match status" value="1"/>
</dbReference>
<dbReference type="FunFam" id="3.40.630.30:FF:000004">
    <property type="entry name" value="Histone acetyltransferase KAT2A"/>
    <property type="match status" value="1"/>
</dbReference>
<gene>
    <name evidence="21" type="ORF">yc1106_06596</name>
</gene>
<dbReference type="SUPFAM" id="SSF55729">
    <property type="entry name" value="Acyl-CoA N-acyltransferases (Nat)"/>
    <property type="match status" value="1"/>
</dbReference>
<dbReference type="EMBL" id="CP089277">
    <property type="protein sequence ID" value="USP79322.1"/>
    <property type="molecule type" value="Genomic_DNA"/>
</dbReference>
<dbReference type="PANTHER" id="PTHR10590:SF4">
    <property type="entry name" value="SOLUTE CARRIER FAMILY 28 MEMBER 3"/>
    <property type="match status" value="1"/>
</dbReference>
<keyword evidence="6" id="KW-1003">Cell membrane</keyword>
<keyword evidence="13" id="KW-0804">Transcription</keyword>
<evidence type="ECO:0000256" key="17">
    <source>
        <dbReference type="SAM" id="MobiDB-lite"/>
    </source>
</evidence>
<keyword evidence="8 18" id="KW-0812">Transmembrane</keyword>
<evidence type="ECO:0000259" key="20">
    <source>
        <dbReference type="PROSITE" id="PS51186"/>
    </source>
</evidence>
<dbReference type="CDD" id="cd04301">
    <property type="entry name" value="NAT_SF"/>
    <property type="match status" value="1"/>
</dbReference>
<dbReference type="InterPro" id="IPR001487">
    <property type="entry name" value="Bromodomain"/>
</dbReference>
<feature type="transmembrane region" description="Helical" evidence="18">
    <location>
        <begin position="824"/>
        <end position="849"/>
    </location>
</feature>
<evidence type="ECO:0000313" key="21">
    <source>
        <dbReference type="EMBL" id="USP79322.1"/>
    </source>
</evidence>
<dbReference type="PRINTS" id="PR00503">
    <property type="entry name" value="BROMODOMAIN"/>
</dbReference>
<dbReference type="GO" id="GO:0061733">
    <property type="term" value="F:protein-lysine-acetyltransferase activity"/>
    <property type="evidence" value="ECO:0007669"/>
    <property type="project" value="UniProtKB-EC"/>
</dbReference>
<keyword evidence="22" id="KW-1185">Reference proteome</keyword>
<accession>A0A9Q8ZC10</accession>
<evidence type="ECO:0000256" key="1">
    <source>
        <dbReference type="ARBA" id="ARBA00004123"/>
    </source>
</evidence>
<evidence type="ECO:0000313" key="22">
    <source>
        <dbReference type="Proteomes" id="UP001056012"/>
    </source>
</evidence>
<dbReference type="PROSITE" id="PS50014">
    <property type="entry name" value="BROMODOMAIN_2"/>
    <property type="match status" value="1"/>
</dbReference>
<feature type="transmembrane region" description="Helical" evidence="18">
    <location>
        <begin position="603"/>
        <end position="623"/>
    </location>
</feature>
<protein>
    <recommendedName>
        <fullName evidence="5">histone acetyltransferase</fullName>
        <ecNumber evidence="5">2.3.1.48</ecNumber>
    </recommendedName>
</protein>
<dbReference type="InterPro" id="IPR008276">
    <property type="entry name" value="C_nuclsd_transpt"/>
</dbReference>
<sequence length="1128" mass="125410">MPLPPRNNIPHLRDALDYPTPPASLPPSPLLTLAPPSRHSSPDIALCRPKANLPSYEAKRKATTDPPSGSPKRIKHSPPTPEQTDEAPAPPAKRIVPFPEKPAVIEERNGEIEFRVVNNDGRRESTIILTGLKCIFQKQLPKMPKDYIARLVYDRTHLSIAIVKHPLEVVGGITYRPFDKGQFAEIVFCAISSDQQVKGYGAHLMSHLKDYVKATSKVMHFLTYADNYAIGYFKKQGFTKEITLEKSRWMGYIKDYEGGTIMQCSMVPKIRYLESGRMLLKQKECANAKIMAVSKSYEVHSPPAQWAKGELKPIDPLTIPAIKDSGWSPVMDELARAPRHGPNYNALLHLLNDMQNNSNAWPFQQPVNKDEVLDYYDVIKEPMDLATMEEKHEKDLYPNPEDFIRDAKLIFDNCRKYNNESTPYAKAANRLERYMWQRIREIPEWSREPRCENIIPVLAGPKTTANSSSLFNLLLGTAPLCRFVAMADTTNQHNSSPQQGVARNNDPALDIAHEHQHPHLHHSAHGAHPDNIVYTSGTTDEKPSDFFTPSALDDKHKLAAKGGDYDYEVEKATRSSSDPDVIEGDNKTKPWYSPSSLYRKYRLLVHIFIGCLFTGWWIASVVVHRKDKNWIIPFLFWLAIMIRLITLHIPITVVTKPMHWVWKNTGTRIANLIPEKMRTPAAGFLVIAVMIVGSFASDESEDNTRANRAVSLFGLLVFIAGFWATSRHRSKIVWHTVIVGMLLQFVIALFVLRTTAGYDIFNFISELARLLLGFAKDGVAFLTTPDTANLTWFLITVIPAIIFFVSIVQLLYYCGVLQWFIGKFAVFFFWSMRVSGAEAVVASASPFIGQGESAMLIKPFVPHLTMAEIHQVMCSGFATIAGSVLVAYIGMGLNPQALISSCVMSIPASLAFSKLRYPETEETLTAGRVVVPDDDEHKPANALHAFANGAWLGLKIAGMIVSTLLCIIALLSLVDGLLTWWGRYINLDGDYDLTLELILGYLFYPIAFLLGVSREGKDLLLVGRLIGVKIITNEFVAFSSLVDKDPKSPYHTLSPRSRVIATYALCGFGNIGSLGTQIGVLSQISPGRSGDVSRVAVSALVTGVFSTLSSASVAGLVIVDQAKFSSGS</sequence>
<dbReference type="AlphaFoldDB" id="A0A9Q8ZC10"/>
<dbReference type="Gene3D" id="1.20.920.10">
    <property type="entry name" value="Bromodomain-like"/>
    <property type="match status" value="1"/>
</dbReference>
<proteinExistence type="inferred from homology"/>
<feature type="transmembrane region" description="Helical" evidence="18">
    <location>
        <begin position="993"/>
        <end position="1013"/>
    </location>
</feature>
<evidence type="ECO:0000256" key="18">
    <source>
        <dbReference type="SAM" id="Phobius"/>
    </source>
</evidence>
<evidence type="ECO:0000256" key="7">
    <source>
        <dbReference type="ARBA" id="ARBA00022679"/>
    </source>
</evidence>
<evidence type="ECO:0000256" key="9">
    <source>
        <dbReference type="ARBA" id="ARBA00022989"/>
    </source>
</evidence>
<name>A0A9Q8ZC10_CURCL</name>
<dbReference type="PANTHER" id="PTHR10590">
    <property type="entry name" value="SODIUM/NUCLEOSIDE COTRANSPORTER"/>
    <property type="match status" value="1"/>
</dbReference>
<dbReference type="InterPro" id="IPR011657">
    <property type="entry name" value="CNT_C_dom"/>
</dbReference>
<dbReference type="InterPro" id="IPR018359">
    <property type="entry name" value="Bromodomain_CS"/>
</dbReference>
<evidence type="ECO:0000256" key="4">
    <source>
        <dbReference type="ARBA" id="ARBA00009033"/>
    </source>
</evidence>
<dbReference type="GO" id="GO:0005337">
    <property type="term" value="F:nucleoside transmembrane transporter activity"/>
    <property type="evidence" value="ECO:0007669"/>
    <property type="project" value="InterPro"/>
</dbReference>
<reference evidence="21" key="1">
    <citation type="submission" date="2021-12" db="EMBL/GenBank/DDBJ databases">
        <title>Curvularia clavata genome.</title>
        <authorList>
            <person name="Cao Y."/>
        </authorList>
    </citation>
    <scope>NUCLEOTIDE SEQUENCE</scope>
    <source>
        <strain evidence="21">Yc1106</strain>
    </source>
</reference>
<feature type="region of interest" description="Disordered" evidence="17">
    <location>
        <begin position="1"/>
        <end position="96"/>
    </location>
</feature>
<feature type="transmembrane region" description="Helical" evidence="18">
    <location>
        <begin position="681"/>
        <end position="697"/>
    </location>
</feature>
<evidence type="ECO:0000256" key="2">
    <source>
        <dbReference type="ARBA" id="ARBA00004651"/>
    </source>
</evidence>
<feature type="transmembrane region" description="Helical" evidence="18">
    <location>
        <begin position="709"/>
        <end position="726"/>
    </location>
</feature>
<feature type="transmembrane region" description="Helical" evidence="18">
    <location>
        <begin position="1063"/>
        <end position="1084"/>
    </location>
</feature>
<dbReference type="InterPro" id="IPR002668">
    <property type="entry name" value="CNT_N_dom"/>
</dbReference>
<dbReference type="OrthoDB" id="6075923at2759"/>
<evidence type="ECO:0000259" key="19">
    <source>
        <dbReference type="PROSITE" id="PS50014"/>
    </source>
</evidence>
<keyword evidence="15" id="KW-0012">Acyltransferase</keyword>
<keyword evidence="10" id="KW-0805">Transcription regulation</keyword>
<evidence type="ECO:0000256" key="3">
    <source>
        <dbReference type="ARBA" id="ARBA00008607"/>
    </source>
</evidence>
<feature type="transmembrane region" description="Helical" evidence="18">
    <location>
        <begin position="732"/>
        <end position="752"/>
    </location>
</feature>
<dbReference type="SMART" id="SM00297">
    <property type="entry name" value="BROMO"/>
    <property type="match status" value="1"/>
</dbReference>
<dbReference type="PROSITE" id="PS51186">
    <property type="entry name" value="GNAT"/>
    <property type="match status" value="1"/>
</dbReference>
<evidence type="ECO:0000256" key="6">
    <source>
        <dbReference type="ARBA" id="ARBA00022475"/>
    </source>
</evidence>